<evidence type="ECO:0000256" key="1">
    <source>
        <dbReference type="SAM" id="SignalP"/>
    </source>
</evidence>
<evidence type="ECO:0000313" key="2">
    <source>
        <dbReference type="EMBL" id="KNC67410.1"/>
    </source>
</evidence>
<evidence type="ECO:0000313" key="3">
    <source>
        <dbReference type="Proteomes" id="UP000036850"/>
    </source>
</evidence>
<comment type="caution">
    <text evidence="2">The sequence shown here is derived from an EMBL/GenBank/DDBJ whole genome shotgun (WGS) entry which is preliminary data.</text>
</comment>
<feature type="chain" id="PRO_5005538190" description="SnoaL-like domain-containing protein" evidence="1">
    <location>
        <begin position="22"/>
        <end position="185"/>
    </location>
</feature>
<accession>A0A0L0ESR6</accession>
<name>A0A0L0ESR6_9GAMM</name>
<sequence length="185" mass="21014">MKYVRTLICFLLTAMSSVAIASESPEKLVERYTDYVASNTIWKACKLYRDKDLHTFKEGLMPVFLAESNSGKQEARVLYFGEKSSLDSINKMSEIQFCENVLQVSTQLAASPESYEMLKLAIIGKVMEGEHTAHVVVRYFIEQTDISFQNVEVETVFKEGNTWKMTMPEAMASMGELFQKAMTQS</sequence>
<protein>
    <recommendedName>
        <fullName evidence="4">SnoaL-like domain-containing protein</fullName>
    </recommendedName>
</protein>
<dbReference type="OrthoDB" id="9810091at2"/>
<reference evidence="3" key="1">
    <citation type="submission" date="2015-07" db="EMBL/GenBank/DDBJ databases">
        <title>Draft genome sequence of a Pseudoalteromonas rubra strain, OCN096, isolated from Kaneohe Bay, Oahu, Hawaii.</title>
        <authorList>
            <person name="Beurmann S."/>
            <person name="Ushijima B."/>
            <person name="Belcaid M."/>
            <person name="Callahan S.M."/>
            <person name="Aeby G.S."/>
        </authorList>
    </citation>
    <scope>NUCLEOTIDE SEQUENCE [LARGE SCALE GENOMIC DNA]</scope>
    <source>
        <strain evidence="3">OCN096</strain>
    </source>
</reference>
<dbReference type="AlphaFoldDB" id="A0A0L0ESR6"/>
<organism evidence="2 3">
    <name type="scientific">Pseudoalteromonas rubra</name>
    <dbReference type="NCBI Taxonomy" id="43658"/>
    <lineage>
        <taxon>Bacteria</taxon>
        <taxon>Pseudomonadati</taxon>
        <taxon>Pseudomonadota</taxon>
        <taxon>Gammaproteobacteria</taxon>
        <taxon>Alteromonadales</taxon>
        <taxon>Pseudoalteromonadaceae</taxon>
        <taxon>Pseudoalteromonas</taxon>
    </lineage>
</organism>
<keyword evidence="1" id="KW-0732">Signal</keyword>
<feature type="signal peptide" evidence="1">
    <location>
        <begin position="1"/>
        <end position="21"/>
    </location>
</feature>
<dbReference type="PATRIC" id="fig|43658.6.peg.722"/>
<gene>
    <name evidence="2" type="ORF">AC626_10915</name>
</gene>
<dbReference type="Proteomes" id="UP000036850">
    <property type="component" value="Unassembled WGS sequence"/>
</dbReference>
<proteinExistence type="predicted"/>
<evidence type="ECO:0008006" key="4">
    <source>
        <dbReference type="Google" id="ProtNLM"/>
    </source>
</evidence>
<dbReference type="EMBL" id="LFZX01000071">
    <property type="protein sequence ID" value="KNC67410.1"/>
    <property type="molecule type" value="Genomic_DNA"/>
</dbReference>